<dbReference type="GO" id="GO:0030170">
    <property type="term" value="F:pyridoxal phosphate binding"/>
    <property type="evidence" value="ECO:0007669"/>
    <property type="project" value="TreeGrafter"/>
</dbReference>
<protein>
    <submittedName>
        <fullName evidence="4">DegT/DnrJ/EryC1/StrS family aminotransferase</fullName>
    </submittedName>
</protein>
<feature type="modified residue" description="N6-(pyridoxal phosphate)lysine" evidence="2">
    <location>
        <position position="206"/>
    </location>
</feature>
<dbReference type="InterPro" id="IPR015421">
    <property type="entry name" value="PyrdxlP-dep_Trfase_major"/>
</dbReference>
<sequence>MAIAERLAIDGGTPVRATPLLPGWPGGLLIGAEEKAAVLEVIESQSLFRHYGPRSLHRAVALERAFAEAMGAKHALAVTSGTGALITSLAAAGIGPGDEVAVPTYTWIATVSAVVILGAVPLFVDIDESLNMDPAALEATLTPHTRAVIPVHMRGAGADLQPMLEVARKRGLAVIEDAAQAVGGSYRGRRLGTFGQFGAYSLQYHKTITTGEGGIVVTDDARLYERAVRFHDQGSVRMEELDETSAGSSPLIIGINFRMAELTAAVGLAQLKKMDGIIGEMRRHQRRIKAEIRGISGITPRKLSDPDGETAATLIFFAPTPEQAERFARALIAENIPASVPWWSGQHVYNHFDQIIERRVLSTQKCSWECPRYQGSATRRKGQSPRTDSILKRAVHLDIHPLYTDRDVDDIIAGIRKVARVVL</sequence>
<dbReference type="Proteomes" id="UP000320393">
    <property type="component" value="Unassembled WGS sequence"/>
</dbReference>
<dbReference type="Gene3D" id="3.90.1150.10">
    <property type="entry name" value="Aspartate Aminotransferase, domain 1"/>
    <property type="match status" value="1"/>
</dbReference>
<feature type="active site" description="Proton acceptor" evidence="1">
    <location>
        <position position="206"/>
    </location>
</feature>
<dbReference type="InterPro" id="IPR015422">
    <property type="entry name" value="PyrdxlP-dep_Trfase_small"/>
</dbReference>
<gene>
    <name evidence="4" type="ORF">E6H02_00320</name>
</gene>
<keyword evidence="4" id="KW-0032">Aminotransferase</keyword>
<dbReference type="Pfam" id="PF01041">
    <property type="entry name" value="DegT_DnrJ_EryC1"/>
    <property type="match status" value="1"/>
</dbReference>
<dbReference type="Gene3D" id="3.40.640.10">
    <property type="entry name" value="Type I PLP-dependent aspartate aminotransferase-like (Major domain)"/>
    <property type="match status" value="1"/>
</dbReference>
<dbReference type="PANTHER" id="PTHR30244:SF34">
    <property type="entry name" value="DTDP-4-AMINO-4,6-DIDEOXYGALACTOSE TRANSAMINASE"/>
    <property type="match status" value="1"/>
</dbReference>
<evidence type="ECO:0000256" key="3">
    <source>
        <dbReference type="RuleBase" id="RU004508"/>
    </source>
</evidence>
<dbReference type="InterPro" id="IPR000653">
    <property type="entry name" value="DegT/StrS_aminotransferase"/>
</dbReference>
<evidence type="ECO:0000256" key="2">
    <source>
        <dbReference type="PIRSR" id="PIRSR000390-2"/>
    </source>
</evidence>
<dbReference type="GO" id="GO:0008483">
    <property type="term" value="F:transaminase activity"/>
    <property type="evidence" value="ECO:0007669"/>
    <property type="project" value="UniProtKB-KW"/>
</dbReference>
<dbReference type="GO" id="GO:0000271">
    <property type="term" value="P:polysaccharide biosynthetic process"/>
    <property type="evidence" value="ECO:0007669"/>
    <property type="project" value="TreeGrafter"/>
</dbReference>
<dbReference type="EMBL" id="VBAM01000008">
    <property type="protein sequence ID" value="TMJ16884.1"/>
    <property type="molecule type" value="Genomic_DNA"/>
</dbReference>
<dbReference type="InterPro" id="IPR015424">
    <property type="entry name" value="PyrdxlP-dep_Trfase"/>
</dbReference>
<name>A0A537M9C3_9BACT</name>
<proteinExistence type="inferred from homology"/>
<keyword evidence="2 3" id="KW-0663">Pyridoxal phosphate</keyword>
<dbReference type="SUPFAM" id="SSF53383">
    <property type="entry name" value="PLP-dependent transferases"/>
    <property type="match status" value="1"/>
</dbReference>
<organism evidence="4 5">
    <name type="scientific">Candidatus Segetimicrobium genomatis</name>
    <dbReference type="NCBI Taxonomy" id="2569760"/>
    <lineage>
        <taxon>Bacteria</taxon>
        <taxon>Bacillati</taxon>
        <taxon>Candidatus Sysuimicrobiota</taxon>
        <taxon>Candidatus Sysuimicrobiia</taxon>
        <taxon>Candidatus Sysuimicrobiales</taxon>
        <taxon>Candidatus Segetimicrobiaceae</taxon>
        <taxon>Candidatus Segetimicrobium</taxon>
    </lineage>
</organism>
<comment type="similarity">
    <text evidence="3">Belongs to the DegT/DnrJ/EryC1 family.</text>
</comment>
<comment type="caution">
    <text evidence="4">The sequence shown here is derived from an EMBL/GenBank/DDBJ whole genome shotgun (WGS) entry which is preliminary data.</text>
</comment>
<keyword evidence="4" id="KW-0808">Transferase</keyword>
<dbReference type="CDD" id="cd00616">
    <property type="entry name" value="AHBA_syn"/>
    <property type="match status" value="1"/>
</dbReference>
<dbReference type="PANTHER" id="PTHR30244">
    <property type="entry name" value="TRANSAMINASE"/>
    <property type="match status" value="1"/>
</dbReference>
<reference evidence="4 5" key="1">
    <citation type="journal article" date="2019" name="Nat. Microbiol.">
        <title>Mediterranean grassland soil C-N compound turnover is dependent on rainfall and depth, and is mediated by genomically divergent microorganisms.</title>
        <authorList>
            <person name="Diamond S."/>
            <person name="Andeer P.F."/>
            <person name="Li Z."/>
            <person name="Crits-Christoph A."/>
            <person name="Burstein D."/>
            <person name="Anantharaman K."/>
            <person name="Lane K.R."/>
            <person name="Thomas B.C."/>
            <person name="Pan C."/>
            <person name="Northen T.R."/>
            <person name="Banfield J.F."/>
        </authorList>
    </citation>
    <scope>NUCLEOTIDE SEQUENCE [LARGE SCALE GENOMIC DNA]</scope>
    <source>
        <strain evidence="4">NP_5</strain>
    </source>
</reference>
<evidence type="ECO:0000313" key="4">
    <source>
        <dbReference type="EMBL" id="TMJ16884.1"/>
    </source>
</evidence>
<dbReference type="AlphaFoldDB" id="A0A537M9C3"/>
<evidence type="ECO:0000256" key="1">
    <source>
        <dbReference type="PIRSR" id="PIRSR000390-1"/>
    </source>
</evidence>
<evidence type="ECO:0000313" key="5">
    <source>
        <dbReference type="Proteomes" id="UP000320393"/>
    </source>
</evidence>
<dbReference type="PIRSF" id="PIRSF000390">
    <property type="entry name" value="PLP_StrS"/>
    <property type="match status" value="1"/>
</dbReference>
<accession>A0A537M9C3</accession>